<evidence type="ECO:0000313" key="3">
    <source>
        <dbReference type="Proteomes" id="UP001219630"/>
    </source>
</evidence>
<dbReference type="Proteomes" id="UP001219630">
    <property type="component" value="Chromosome"/>
</dbReference>
<dbReference type="RefSeq" id="WP_125259976.1">
    <property type="nucleotide sequence ID" value="NZ_CP114280.1"/>
</dbReference>
<keyword evidence="3" id="KW-1185">Reference proteome</keyword>
<dbReference type="InterPro" id="IPR051599">
    <property type="entry name" value="Cell_Envelope_Assoc"/>
</dbReference>
<dbReference type="InterPro" id="IPR003848">
    <property type="entry name" value="DUF218"/>
</dbReference>
<evidence type="ECO:0000259" key="1">
    <source>
        <dbReference type="Pfam" id="PF02698"/>
    </source>
</evidence>
<reference evidence="2 3" key="1">
    <citation type="submission" date="2022-12" db="EMBL/GenBank/DDBJ databases">
        <title>Complete genome sequencing of Dickeya lacustris type strain LMG30899.</title>
        <authorList>
            <person name="Dobhal S."/>
            <person name="Arizala D."/>
            <person name="Arif M."/>
        </authorList>
    </citation>
    <scope>NUCLEOTIDE SEQUENCE [LARGE SCALE GENOMIC DNA]</scope>
    <source>
        <strain evidence="2 3">LMG30899</strain>
    </source>
</reference>
<feature type="domain" description="DUF218" evidence="1">
    <location>
        <begin position="43"/>
        <end position="158"/>
    </location>
</feature>
<organism evidence="2 3">
    <name type="scientific">Dickeya lacustris</name>
    <dbReference type="NCBI Taxonomy" id="2259638"/>
    <lineage>
        <taxon>Bacteria</taxon>
        <taxon>Pseudomonadati</taxon>
        <taxon>Pseudomonadota</taxon>
        <taxon>Gammaproteobacteria</taxon>
        <taxon>Enterobacterales</taxon>
        <taxon>Pectobacteriaceae</taxon>
        <taxon>Dickeya</taxon>
    </lineage>
</organism>
<name>A0ABY8G6T5_9GAMM</name>
<dbReference type="Gene3D" id="1.10.3620.10">
    <property type="entry name" value="YdcF like domain"/>
    <property type="match status" value="1"/>
</dbReference>
<accession>A0ABY8G6T5</accession>
<dbReference type="Gene3D" id="3.40.50.620">
    <property type="entry name" value="HUPs"/>
    <property type="match status" value="1"/>
</dbReference>
<protein>
    <submittedName>
        <fullName evidence="2">YdcF family protein</fullName>
    </submittedName>
</protein>
<dbReference type="CDD" id="cd06259">
    <property type="entry name" value="YdcF-like"/>
    <property type="match status" value="1"/>
</dbReference>
<dbReference type="EMBL" id="CP114280">
    <property type="protein sequence ID" value="WFN55643.1"/>
    <property type="molecule type" value="Genomic_DNA"/>
</dbReference>
<dbReference type="Pfam" id="PF02698">
    <property type="entry name" value="DUF218"/>
    <property type="match status" value="1"/>
</dbReference>
<dbReference type="PANTHER" id="PTHR30336">
    <property type="entry name" value="INNER MEMBRANE PROTEIN, PROBABLE PERMEASE"/>
    <property type="match status" value="1"/>
</dbReference>
<proteinExistence type="predicted"/>
<evidence type="ECO:0000313" key="2">
    <source>
        <dbReference type="EMBL" id="WFN55643.1"/>
    </source>
</evidence>
<dbReference type="InterPro" id="IPR014729">
    <property type="entry name" value="Rossmann-like_a/b/a_fold"/>
</dbReference>
<dbReference type="PANTHER" id="PTHR30336:SF20">
    <property type="entry name" value="DUF218 DOMAIN-CONTAINING PROTEIN"/>
    <property type="match status" value="1"/>
</dbReference>
<sequence length="256" mass="28266">MNLSDEIISDLNQLASWLACDDFSSLEAVQPDLMVMAGHAILPTIFGALALAKQADIPVLVSGGVGHSTPLLQQAVKNNPMTAAINPEGQSEAAIIARIGEALFAIPAERMLIESDSRNCGENADFSRDYLLEKRLPHQTIILVQDPLMQRRTAETYRFSWSNKNLTSRFINWPVFTPRLISVHDEILITGASLPGIWQPERYIAMILGEVRRLRDDKEGYGPSGAGFIGHVTLPDNVACAWARVMQHQALARLIR</sequence>
<gene>
    <name evidence="2" type="ORF">O1Q98_19040</name>
</gene>